<organism evidence="2 3">
    <name type="scientific">Mycoplasmopsis fermentans (strain ATCC 19989 / NBRC 14854 / NCTC 10117 / PG18)</name>
    <name type="common">Mycoplasma fermentans</name>
    <dbReference type="NCBI Taxonomy" id="496833"/>
    <lineage>
        <taxon>Bacteria</taxon>
        <taxon>Bacillati</taxon>
        <taxon>Mycoplasmatota</taxon>
        <taxon>Mycoplasmoidales</taxon>
        <taxon>Metamycoplasmataceae</taxon>
        <taxon>Mycoplasmopsis</taxon>
    </lineage>
</organism>
<accession>C4XF99</accession>
<dbReference type="PATRIC" id="fig|496833.3.peg.144"/>
<dbReference type="eggNOG" id="ENOG5030MZC">
    <property type="taxonomic scope" value="Bacteria"/>
</dbReference>
<evidence type="ECO:0000313" key="3">
    <source>
        <dbReference type="Proteomes" id="UP000006810"/>
    </source>
</evidence>
<name>C4XF99_MYCFP</name>
<dbReference type="SUPFAM" id="SSF82185">
    <property type="entry name" value="Histone H3 K4-specific methyltransferase SET7/9 N-terminal domain"/>
    <property type="match status" value="1"/>
</dbReference>
<keyword evidence="1" id="KW-1133">Transmembrane helix</keyword>
<evidence type="ECO:0008006" key="4">
    <source>
        <dbReference type="Google" id="ProtNLM"/>
    </source>
</evidence>
<dbReference type="Proteomes" id="UP000006810">
    <property type="component" value="Chromosome"/>
</dbReference>
<dbReference type="HOGENOM" id="CLU_882289_0_0_14"/>
<dbReference type="EMBL" id="AP009608">
    <property type="protein sequence ID" value="BAH69821.1"/>
    <property type="molecule type" value="Genomic_DNA"/>
</dbReference>
<evidence type="ECO:0000256" key="1">
    <source>
        <dbReference type="SAM" id="Phobius"/>
    </source>
</evidence>
<evidence type="ECO:0000313" key="2">
    <source>
        <dbReference type="EMBL" id="BAH69821.1"/>
    </source>
</evidence>
<proteinExistence type="predicted"/>
<protein>
    <recommendedName>
        <fullName evidence="4">MORN repeat protein</fullName>
    </recommendedName>
</protein>
<sequence length="324" mass="36658">MNIILRRFNMQVFNALENEEIINRRNYEKNGTNFELISTKSGLTLAHNVLNDNSQEYYEMNEGAFSGRYYKIAENNQLVGVANYQNDELNGEATIYNTKGDILYKAHFEDGLLNGAVEEYKDGALVKSTMYENGFKTGEEVVYDAKGEVEGKTNFITNNEVKEKEVKEYKEADKEKKAEIRNKNFKEVLKKLPALALKGFLCLQAYLVGGLPLVIGITAIKYFFDKRKEKALAKNEIKPEIAKNFKLSDGVAKEITKTFNEAMKEIVVSTKEAVMSQYQKDLASGKIIADAYDNANIEKAQNAAMNKEIAKETKIENPKSKAKK</sequence>
<keyword evidence="1" id="KW-0472">Membrane</keyword>
<keyword evidence="1" id="KW-0812">Transmembrane</keyword>
<gene>
    <name evidence="2" type="ordered locus">MBIO_0556</name>
</gene>
<keyword evidence="3" id="KW-1185">Reference proteome</keyword>
<dbReference type="AlphaFoldDB" id="C4XF99"/>
<reference evidence="2 3" key="1">
    <citation type="journal article" date="2009" name="Curr. Microbiol.">
        <title>Molecular cloning and expression of a novel cholinephosphotransferase involved in glycoglycerophospholipid biosynthesis of Mycoplasma fermentans.</title>
        <authorList>
            <person name="Ishida N."/>
            <person name="Irikura D."/>
            <person name="Matsuda K."/>
            <person name="Sato S."/>
            <person name="Asano K."/>
        </authorList>
    </citation>
    <scope>NUCLEOTIDE SEQUENCE [LARGE SCALE GENOMIC DNA]</scope>
    <source>
        <strain evidence="3">ATCC 19989 / NBRC 14854 / NCTC 10117 / PG18</strain>
    </source>
</reference>
<feature type="transmembrane region" description="Helical" evidence="1">
    <location>
        <begin position="203"/>
        <end position="224"/>
    </location>
</feature>
<dbReference type="Gene3D" id="2.20.110.10">
    <property type="entry name" value="Histone H3 K4-specific methyltransferase SET7/9 N-terminal domain"/>
    <property type="match status" value="1"/>
</dbReference>
<dbReference type="KEGG" id="mfp:MBIO_0556"/>